<dbReference type="Pfam" id="PF02390">
    <property type="entry name" value="Methyltransf_4"/>
    <property type="match status" value="1"/>
</dbReference>
<dbReference type="PANTHER" id="PTHR23417:SF21">
    <property type="entry name" value="TRNA (GUANINE-N(7)-)-METHYLTRANSFERASE"/>
    <property type="match status" value="1"/>
</dbReference>
<comment type="function">
    <text evidence="2 7">Catalyzes the formation of N(7)-methylguanine at position 46 (m7G46) in tRNA.</text>
</comment>
<dbReference type="GO" id="GO:0008176">
    <property type="term" value="F:tRNA (guanine(46)-N7)-methyltransferase activity"/>
    <property type="evidence" value="ECO:0007669"/>
    <property type="project" value="UniProtKB-UniRule"/>
</dbReference>
<keyword evidence="4 7" id="KW-0808">Transferase</keyword>
<dbReference type="PANTHER" id="PTHR23417">
    <property type="entry name" value="3-DEOXY-D-MANNO-OCTULOSONIC-ACID TRANSFERASE/TRNA GUANINE-N 7 - -METHYLTRANSFERASE"/>
    <property type="match status" value="1"/>
</dbReference>
<gene>
    <name evidence="7" type="primary">trmB</name>
    <name evidence="8" type="ordered locus">Cyan7822_1380</name>
</gene>
<comment type="catalytic activity">
    <reaction evidence="1 7">
        <text>guanosine(46) in tRNA + S-adenosyl-L-methionine = N(7)-methylguanosine(46) in tRNA + S-adenosyl-L-homocysteine</text>
        <dbReference type="Rhea" id="RHEA:42708"/>
        <dbReference type="Rhea" id="RHEA-COMP:10188"/>
        <dbReference type="Rhea" id="RHEA-COMP:10189"/>
        <dbReference type="ChEBI" id="CHEBI:57856"/>
        <dbReference type="ChEBI" id="CHEBI:59789"/>
        <dbReference type="ChEBI" id="CHEBI:74269"/>
        <dbReference type="ChEBI" id="CHEBI:74480"/>
        <dbReference type="EC" id="2.1.1.33"/>
    </reaction>
</comment>
<evidence type="ECO:0000313" key="9">
    <source>
        <dbReference type="Proteomes" id="UP000008206"/>
    </source>
</evidence>
<sequence length="210" mass="24388">MTRVRVRQHVNPLSHKYSNPISIPNWQEVFADTALPLHLDIGCARGKFLLKMASLYPQINFLGIEIREPLVKEALVQRELLQLSNLHFLFCNINVSVSPLLESLPEGVLQWVTIQFPDPWFKVRHLKRRVVQPALVDAVAKYLRKDGLLFLQSDVESVALEMCDHFQQNPCFRKTHQEPWLQTNPFPVPTEREIATLNKNEPVYRALYQV</sequence>
<dbReference type="STRING" id="497965.Cyan7822_1380"/>
<dbReference type="eggNOG" id="COG0220">
    <property type="taxonomic scope" value="Bacteria"/>
</dbReference>
<evidence type="ECO:0000256" key="6">
    <source>
        <dbReference type="ARBA" id="ARBA00022694"/>
    </source>
</evidence>
<feature type="binding site" evidence="7">
    <location>
        <position position="65"/>
    </location>
    <ligand>
        <name>S-adenosyl-L-methionine</name>
        <dbReference type="ChEBI" id="CHEBI:59789"/>
    </ligand>
</feature>
<dbReference type="InterPro" id="IPR003358">
    <property type="entry name" value="tRNA_(Gua-N-7)_MeTrfase_Trmb"/>
</dbReference>
<feature type="binding site" evidence="7">
    <location>
        <position position="118"/>
    </location>
    <ligand>
        <name>S-adenosyl-L-methionine</name>
        <dbReference type="ChEBI" id="CHEBI:59789"/>
    </ligand>
</feature>
<accession>E0UIS0</accession>
<evidence type="ECO:0000313" key="8">
    <source>
        <dbReference type="EMBL" id="ADN13379.1"/>
    </source>
</evidence>
<feature type="binding site" evidence="7">
    <location>
        <position position="40"/>
    </location>
    <ligand>
        <name>S-adenosyl-L-methionine</name>
        <dbReference type="ChEBI" id="CHEBI:59789"/>
    </ligand>
</feature>
<dbReference type="EC" id="2.1.1.33" evidence="7"/>
<protein>
    <recommendedName>
        <fullName evidence="7">tRNA (guanine-N(7)-)-methyltransferase</fullName>
        <ecNumber evidence="7">2.1.1.33</ecNumber>
    </recommendedName>
    <alternativeName>
        <fullName evidence="7">tRNA (guanine(46)-N(7))-methyltransferase</fullName>
    </alternativeName>
    <alternativeName>
        <fullName evidence="7">tRNA(m7G46)-methyltransferase</fullName>
    </alternativeName>
</protein>
<keyword evidence="3 7" id="KW-0489">Methyltransferase</keyword>
<dbReference type="RefSeq" id="WP_013321486.1">
    <property type="nucleotide sequence ID" value="NC_014501.1"/>
</dbReference>
<comment type="similarity">
    <text evidence="7">Belongs to the class I-like SAM-binding methyltransferase superfamily. TrmB family.</text>
</comment>
<evidence type="ECO:0000256" key="7">
    <source>
        <dbReference type="HAMAP-Rule" id="MF_01057"/>
    </source>
</evidence>
<dbReference type="HAMAP" id="MF_01057">
    <property type="entry name" value="tRNA_methyltr_TrmB"/>
    <property type="match status" value="1"/>
</dbReference>
<dbReference type="SUPFAM" id="SSF53335">
    <property type="entry name" value="S-adenosyl-L-methionine-dependent methyltransferases"/>
    <property type="match status" value="1"/>
</dbReference>
<dbReference type="PROSITE" id="PS51625">
    <property type="entry name" value="SAM_MT_TRMB"/>
    <property type="match status" value="1"/>
</dbReference>
<evidence type="ECO:0000256" key="1">
    <source>
        <dbReference type="ARBA" id="ARBA00000142"/>
    </source>
</evidence>
<feature type="binding site" evidence="7">
    <location>
        <position position="92"/>
    </location>
    <ligand>
        <name>S-adenosyl-L-methionine</name>
        <dbReference type="ChEBI" id="CHEBI:59789"/>
    </ligand>
</feature>
<dbReference type="Proteomes" id="UP000008206">
    <property type="component" value="Chromosome"/>
</dbReference>
<feature type="binding site" evidence="7">
    <location>
        <position position="154"/>
    </location>
    <ligand>
        <name>substrate</name>
    </ligand>
</feature>
<proteinExistence type="inferred from homology"/>
<evidence type="ECO:0000256" key="4">
    <source>
        <dbReference type="ARBA" id="ARBA00022679"/>
    </source>
</evidence>
<dbReference type="InterPro" id="IPR055361">
    <property type="entry name" value="tRNA_methyltr_TrmB_bact"/>
</dbReference>
<comment type="pathway">
    <text evidence="7">tRNA modification; N(7)-methylguanine-tRNA biosynthesis.</text>
</comment>
<reference evidence="9" key="1">
    <citation type="journal article" date="2011" name="MBio">
        <title>Novel metabolic attributes of the genus Cyanothece, comprising a group of unicellular nitrogen-fixing Cyanobacteria.</title>
        <authorList>
            <person name="Bandyopadhyay A."/>
            <person name="Elvitigala T."/>
            <person name="Welsh E."/>
            <person name="Stockel J."/>
            <person name="Liberton M."/>
            <person name="Min H."/>
            <person name="Sherman L.A."/>
            <person name="Pakrasi H.B."/>
        </authorList>
    </citation>
    <scope>NUCLEOTIDE SEQUENCE [LARGE SCALE GENOMIC DNA]</scope>
    <source>
        <strain evidence="9">PCC 7822</strain>
    </source>
</reference>
<dbReference type="AlphaFoldDB" id="E0UIS0"/>
<dbReference type="HOGENOM" id="CLU_050910_1_3_3"/>
<keyword evidence="9" id="KW-1185">Reference proteome</keyword>
<dbReference type="OrthoDB" id="9802090at2"/>
<evidence type="ECO:0000256" key="2">
    <source>
        <dbReference type="ARBA" id="ARBA00003015"/>
    </source>
</evidence>
<evidence type="ECO:0000256" key="5">
    <source>
        <dbReference type="ARBA" id="ARBA00022691"/>
    </source>
</evidence>
<name>E0UIS0_GLOV7</name>
<dbReference type="GO" id="GO:0043527">
    <property type="term" value="C:tRNA methyltransferase complex"/>
    <property type="evidence" value="ECO:0007669"/>
    <property type="project" value="TreeGrafter"/>
</dbReference>
<dbReference type="Gene3D" id="3.40.50.150">
    <property type="entry name" value="Vaccinia Virus protein VP39"/>
    <property type="match status" value="1"/>
</dbReference>
<keyword evidence="6 7" id="KW-0819">tRNA processing</keyword>
<dbReference type="InterPro" id="IPR029063">
    <property type="entry name" value="SAM-dependent_MTases_sf"/>
</dbReference>
<dbReference type="EMBL" id="CP002198">
    <property type="protein sequence ID" value="ADN13379.1"/>
    <property type="molecule type" value="Genomic_DNA"/>
</dbReference>
<dbReference type="CDD" id="cd02440">
    <property type="entry name" value="AdoMet_MTases"/>
    <property type="match status" value="1"/>
</dbReference>
<keyword evidence="5 7" id="KW-0949">S-adenosyl-L-methionine</keyword>
<dbReference type="UniPathway" id="UPA00989"/>
<comment type="caution">
    <text evidence="7">Lacks conserved residue(s) required for the propagation of feature annotation.</text>
</comment>
<dbReference type="KEGG" id="cyj:Cyan7822_1380"/>
<organism evidence="8 9">
    <name type="scientific">Gloeothece verrucosa (strain PCC 7822)</name>
    <name type="common">Cyanothece sp. (strain PCC 7822)</name>
    <dbReference type="NCBI Taxonomy" id="497965"/>
    <lineage>
        <taxon>Bacteria</taxon>
        <taxon>Bacillati</taxon>
        <taxon>Cyanobacteriota</taxon>
        <taxon>Cyanophyceae</taxon>
        <taxon>Oscillatoriophycideae</taxon>
        <taxon>Chroococcales</taxon>
        <taxon>Aphanothecaceae</taxon>
        <taxon>Gloeothece</taxon>
        <taxon>Gloeothece verrucosa</taxon>
    </lineage>
</organism>
<dbReference type="NCBIfam" id="TIGR00091">
    <property type="entry name" value="tRNA (guanosine(46)-N7)-methyltransferase TrmB"/>
    <property type="match status" value="1"/>
</dbReference>
<evidence type="ECO:0000256" key="3">
    <source>
        <dbReference type="ARBA" id="ARBA00022603"/>
    </source>
</evidence>
<feature type="binding site" evidence="7">
    <location>
        <position position="122"/>
    </location>
    <ligand>
        <name>substrate</name>
    </ligand>
</feature>